<name>A0A9J5WLF2_SOLCO</name>
<protein>
    <recommendedName>
        <fullName evidence="3">Replication factor A C-terminal domain-containing protein</fullName>
    </recommendedName>
</protein>
<dbReference type="EMBL" id="JACXVP010000011">
    <property type="protein sequence ID" value="KAG5576739.1"/>
    <property type="molecule type" value="Genomic_DNA"/>
</dbReference>
<dbReference type="AlphaFoldDB" id="A0A9J5WLF2"/>
<organism evidence="1 2">
    <name type="scientific">Solanum commersonii</name>
    <name type="common">Commerson's wild potato</name>
    <name type="synonym">Commerson's nightshade</name>
    <dbReference type="NCBI Taxonomy" id="4109"/>
    <lineage>
        <taxon>Eukaryota</taxon>
        <taxon>Viridiplantae</taxon>
        <taxon>Streptophyta</taxon>
        <taxon>Embryophyta</taxon>
        <taxon>Tracheophyta</taxon>
        <taxon>Spermatophyta</taxon>
        <taxon>Magnoliopsida</taxon>
        <taxon>eudicotyledons</taxon>
        <taxon>Gunneridae</taxon>
        <taxon>Pentapetalae</taxon>
        <taxon>asterids</taxon>
        <taxon>lamiids</taxon>
        <taxon>Solanales</taxon>
        <taxon>Solanaceae</taxon>
        <taxon>Solanoideae</taxon>
        <taxon>Solaneae</taxon>
        <taxon>Solanum</taxon>
    </lineage>
</organism>
<reference evidence="1 2" key="1">
    <citation type="submission" date="2020-09" db="EMBL/GenBank/DDBJ databases">
        <title>De no assembly of potato wild relative species, Solanum commersonii.</title>
        <authorList>
            <person name="Cho K."/>
        </authorList>
    </citation>
    <scope>NUCLEOTIDE SEQUENCE [LARGE SCALE GENOMIC DNA]</scope>
    <source>
        <strain evidence="1">LZ3.2</strain>
        <tissue evidence="1">Leaf</tissue>
    </source>
</reference>
<evidence type="ECO:0000313" key="1">
    <source>
        <dbReference type="EMBL" id="KAG5576739.1"/>
    </source>
</evidence>
<evidence type="ECO:0000313" key="2">
    <source>
        <dbReference type="Proteomes" id="UP000824120"/>
    </source>
</evidence>
<accession>A0A9J5WLF2</accession>
<evidence type="ECO:0008006" key="3">
    <source>
        <dbReference type="Google" id="ProtNLM"/>
    </source>
</evidence>
<comment type="caution">
    <text evidence="1">The sequence shown here is derived from an EMBL/GenBank/DDBJ whole genome shotgun (WGS) entry which is preliminary data.</text>
</comment>
<sequence>MEHTTITLWGDFAENDSRFGIFTILVSNVLINPIFEKATDLRAWREIIKADNKDIMVTPSKVMRRVIEVPLVHILDGLLDDSKDCLYKFKETIIDILNKDEPGYLSCNTCRKKVKVIEDVAACMSDGEQHARVILFEVAKYLLGCSMQDYIESTSVKVQTIVIEWTECNAIFTWSHAYLTCNLPTNIFNCLHLIEKEECNNCRKLVLSKDKQFNFLVKVDMTDSNHRRSLIAEEIHQLEDEAPIIVEEEVKSVRKYRKRAKKTTNAAAQRNLKKPKANKIRRLSELCN</sequence>
<dbReference type="Proteomes" id="UP000824120">
    <property type="component" value="Chromosome 11"/>
</dbReference>
<keyword evidence="2" id="KW-1185">Reference proteome</keyword>
<proteinExistence type="predicted"/>
<gene>
    <name evidence="1" type="ORF">H5410_056873</name>
</gene>
<dbReference type="OrthoDB" id="3248508at2759"/>